<evidence type="ECO:0000313" key="7">
    <source>
        <dbReference type="Proteomes" id="UP001652627"/>
    </source>
</evidence>
<gene>
    <name evidence="8" type="primary">APOE</name>
</gene>
<dbReference type="Gene3D" id="1.20.120.20">
    <property type="entry name" value="Apolipoprotein"/>
    <property type="match status" value="1"/>
</dbReference>
<name>A0ABM4G6Z7_9AVES</name>
<dbReference type="InterPro" id="IPR050163">
    <property type="entry name" value="Apolipoprotein_A1/A4/E"/>
</dbReference>
<keyword evidence="3" id="KW-0964">Secreted</keyword>
<dbReference type="InterPro" id="IPR000074">
    <property type="entry name" value="ApoA_E"/>
</dbReference>
<proteinExistence type="inferred from homology"/>
<keyword evidence="6" id="KW-0446">Lipid-binding</keyword>
<dbReference type="Proteomes" id="UP001652627">
    <property type="component" value="Unplaced"/>
</dbReference>
<protein>
    <submittedName>
        <fullName evidence="8">Apolipoprotein E isoform X1</fullName>
    </submittedName>
</protein>
<comment type="similarity">
    <text evidence="2">Belongs to the apolipoprotein A1/A4/E family.</text>
</comment>
<reference evidence="8" key="1">
    <citation type="submission" date="2025-08" db="UniProtKB">
        <authorList>
            <consortium name="RefSeq"/>
        </authorList>
    </citation>
    <scope>IDENTIFICATION</scope>
    <source>
        <tissue evidence="8">Blood</tissue>
    </source>
</reference>
<keyword evidence="5" id="KW-0677">Repeat</keyword>
<keyword evidence="7" id="KW-1185">Reference proteome</keyword>
<evidence type="ECO:0000256" key="6">
    <source>
        <dbReference type="ARBA" id="ARBA00023121"/>
    </source>
</evidence>
<evidence type="ECO:0000256" key="5">
    <source>
        <dbReference type="ARBA" id="ARBA00022737"/>
    </source>
</evidence>
<dbReference type="PANTHER" id="PTHR18976">
    <property type="entry name" value="APOLIPOPROTEIN"/>
    <property type="match status" value="1"/>
</dbReference>
<evidence type="ECO:0000256" key="2">
    <source>
        <dbReference type="ARBA" id="ARBA00008788"/>
    </source>
</evidence>
<evidence type="ECO:0000256" key="3">
    <source>
        <dbReference type="ARBA" id="ARBA00022525"/>
    </source>
</evidence>
<evidence type="ECO:0000313" key="8">
    <source>
        <dbReference type="RefSeq" id="XP_067172961.1"/>
    </source>
</evidence>
<comment type="subcellular location">
    <subcellularLocation>
        <location evidence="1">Secreted</location>
        <location evidence="1">Extracellular space</location>
        <location evidence="1">Extracellular matrix</location>
    </subcellularLocation>
</comment>
<sequence length="306" mass="32152">MSCVVAAPRLPGRGEPLPQSSPGARVFTVLHGAAGADADADTVPERRRPQGPAGEGAAMKLWVALLGAALLAGCVAEPGDEAPQAAWEGAVDAFWQYVAQLGQAVENGTARVKSAEIGRELDGLMAETMVELEAQAAELQARLGPGSEAAEGLRRDVQELGGRLRADLAEARGRAAQYGAEARAVLQQGAEELRGRLAAYARKLRKRLAKDSEELRGRLAAAAGEARERAVARVAALRQELPPLQVPPRLAALGQALGEQGRRAQQGLQEVVQELQASLDGAVQGLQRWLAALLPNPLALRDAPEP</sequence>
<dbReference type="GeneID" id="136995815"/>
<dbReference type="RefSeq" id="XP_067172961.1">
    <property type="nucleotide sequence ID" value="XM_067316860.1"/>
</dbReference>
<dbReference type="Pfam" id="PF01442">
    <property type="entry name" value="Apolipoprotein"/>
    <property type="match status" value="1"/>
</dbReference>
<evidence type="ECO:0000256" key="1">
    <source>
        <dbReference type="ARBA" id="ARBA00004498"/>
    </source>
</evidence>
<evidence type="ECO:0000256" key="4">
    <source>
        <dbReference type="ARBA" id="ARBA00022530"/>
    </source>
</evidence>
<accession>A0ABM4G6Z7</accession>
<organism evidence="7 8">
    <name type="scientific">Apteryx mantelli</name>
    <name type="common">North Island brown kiwi</name>
    <dbReference type="NCBI Taxonomy" id="2696672"/>
    <lineage>
        <taxon>Eukaryota</taxon>
        <taxon>Metazoa</taxon>
        <taxon>Chordata</taxon>
        <taxon>Craniata</taxon>
        <taxon>Vertebrata</taxon>
        <taxon>Euteleostomi</taxon>
        <taxon>Archelosauria</taxon>
        <taxon>Archosauria</taxon>
        <taxon>Dinosauria</taxon>
        <taxon>Saurischia</taxon>
        <taxon>Theropoda</taxon>
        <taxon>Coelurosauria</taxon>
        <taxon>Aves</taxon>
        <taxon>Palaeognathae</taxon>
        <taxon>Apterygiformes</taxon>
        <taxon>Apterygidae</taxon>
        <taxon>Apteryx</taxon>
    </lineage>
</organism>
<dbReference type="PANTHER" id="PTHR18976:SF2">
    <property type="entry name" value="APOLIPOPROTEIN E"/>
    <property type="match status" value="1"/>
</dbReference>
<keyword evidence="4" id="KW-0272">Extracellular matrix</keyword>
<dbReference type="SUPFAM" id="SSF58113">
    <property type="entry name" value="Apolipoprotein A-I"/>
    <property type="match status" value="1"/>
</dbReference>